<sequence length="97" mass="10708">MKKVTPKQAAIVVKSGISNLMRDLADKKIPDKANPVKNDIDYCKQVANLYSYKVDFAKDAYGKLVTMSDKFAKDANVDDVADACKKNWPGLAKKILA</sequence>
<protein>
    <submittedName>
        <fullName evidence="1">Uncharacterized protein</fullName>
    </submittedName>
</protein>
<dbReference type="KEGG" id="lji:ELX58_03400"/>
<gene>
    <name evidence="1" type="ORF">ELX58_03400</name>
</gene>
<dbReference type="RefSeq" id="WP_133441761.1">
    <property type="nucleotide sequence ID" value="NZ_CP034726.1"/>
</dbReference>
<dbReference type="Proteomes" id="UP000294321">
    <property type="component" value="Chromosome"/>
</dbReference>
<proteinExistence type="predicted"/>
<evidence type="ECO:0000313" key="2">
    <source>
        <dbReference type="Proteomes" id="UP000294321"/>
    </source>
</evidence>
<dbReference type="EMBL" id="CP034726">
    <property type="protein sequence ID" value="QBP18200.1"/>
    <property type="molecule type" value="Genomic_DNA"/>
</dbReference>
<name>A0A4P6ZLT8_9LACO</name>
<reference evidence="2" key="1">
    <citation type="submission" date="2018-12" db="EMBL/GenBank/DDBJ databases">
        <title>A new species of lactobacillus.</title>
        <authorList>
            <person name="Jian Y."/>
            <person name="Xin L."/>
            <person name="Hong Z.J."/>
            <person name="Ming L.Z."/>
            <person name="Hong X.Z."/>
        </authorList>
    </citation>
    <scope>NUCLEOTIDE SEQUENCE [LARGE SCALE GENOMIC DNA]</scope>
    <source>
        <strain evidence="2">HSLZ-75</strain>
    </source>
</reference>
<dbReference type="AlphaFoldDB" id="A0A4P6ZLT8"/>
<keyword evidence="2" id="KW-1185">Reference proteome</keyword>
<organism evidence="1 2">
    <name type="scientific">Acetilactobacillus jinshanensis</name>
    <dbReference type="NCBI Taxonomy" id="1720083"/>
    <lineage>
        <taxon>Bacteria</taxon>
        <taxon>Bacillati</taxon>
        <taxon>Bacillota</taxon>
        <taxon>Bacilli</taxon>
        <taxon>Lactobacillales</taxon>
        <taxon>Lactobacillaceae</taxon>
        <taxon>Acetilactobacillus</taxon>
    </lineage>
</organism>
<accession>A0A4P6ZLT8</accession>
<evidence type="ECO:0000313" key="1">
    <source>
        <dbReference type="EMBL" id="QBP18200.1"/>
    </source>
</evidence>